<keyword evidence="10" id="KW-1185">Reference proteome</keyword>
<feature type="transmembrane region" description="Helical" evidence="8">
    <location>
        <begin position="298"/>
        <end position="315"/>
    </location>
</feature>
<keyword evidence="3" id="KW-1003">Cell membrane</keyword>
<reference evidence="10" key="1">
    <citation type="journal article" date="2019" name="Int. J. Syst. Evol. Microbiol.">
        <title>The Global Catalogue of Microorganisms (GCM) 10K type strain sequencing project: providing services to taxonomists for standard genome sequencing and annotation.</title>
        <authorList>
            <consortium name="The Broad Institute Genomics Platform"/>
            <consortium name="The Broad Institute Genome Sequencing Center for Infectious Disease"/>
            <person name="Wu L."/>
            <person name="Ma J."/>
        </authorList>
    </citation>
    <scope>NUCLEOTIDE SEQUENCE [LARGE SCALE GENOMIC DNA]</scope>
    <source>
        <strain evidence="10">JCM 31037</strain>
    </source>
</reference>
<accession>A0ABW3YIK4</accession>
<evidence type="ECO:0000256" key="4">
    <source>
        <dbReference type="ARBA" id="ARBA00022692"/>
    </source>
</evidence>
<evidence type="ECO:0000256" key="2">
    <source>
        <dbReference type="ARBA" id="ARBA00006386"/>
    </source>
</evidence>
<dbReference type="EMBL" id="JBHTMP010000025">
    <property type="protein sequence ID" value="MFD1322913.1"/>
    <property type="molecule type" value="Genomic_DNA"/>
</dbReference>
<feature type="transmembrane region" description="Helical" evidence="8">
    <location>
        <begin position="265"/>
        <end position="286"/>
    </location>
</feature>
<feature type="transmembrane region" description="Helical" evidence="8">
    <location>
        <begin position="212"/>
        <end position="232"/>
    </location>
</feature>
<feature type="transmembrane region" description="Helical" evidence="8">
    <location>
        <begin position="364"/>
        <end position="384"/>
    </location>
</feature>
<evidence type="ECO:0000256" key="7">
    <source>
        <dbReference type="SAM" id="MobiDB-lite"/>
    </source>
</evidence>
<feature type="transmembrane region" description="Helical" evidence="8">
    <location>
        <begin position="112"/>
        <end position="133"/>
    </location>
</feature>
<evidence type="ECO:0000256" key="3">
    <source>
        <dbReference type="ARBA" id="ARBA00022475"/>
    </source>
</evidence>
<evidence type="ECO:0000313" key="10">
    <source>
        <dbReference type="Proteomes" id="UP001597260"/>
    </source>
</evidence>
<comment type="similarity">
    <text evidence="2">Belongs to the UPF0718 family.</text>
</comment>
<evidence type="ECO:0000256" key="8">
    <source>
        <dbReference type="SAM" id="Phobius"/>
    </source>
</evidence>
<feature type="transmembrane region" description="Helical" evidence="8">
    <location>
        <begin position="182"/>
        <end position="206"/>
    </location>
</feature>
<organism evidence="9 10">
    <name type="scientific">Micromonospora sonneratiae</name>
    <dbReference type="NCBI Taxonomy" id="1184706"/>
    <lineage>
        <taxon>Bacteria</taxon>
        <taxon>Bacillati</taxon>
        <taxon>Actinomycetota</taxon>
        <taxon>Actinomycetes</taxon>
        <taxon>Micromonosporales</taxon>
        <taxon>Micromonosporaceae</taxon>
        <taxon>Micromonospora</taxon>
    </lineage>
</organism>
<dbReference type="RefSeq" id="WP_377572067.1">
    <property type="nucleotide sequence ID" value="NZ_JBHTMP010000025.1"/>
</dbReference>
<keyword evidence="5 8" id="KW-1133">Transmembrane helix</keyword>
<keyword evidence="4 8" id="KW-0812">Transmembrane</keyword>
<keyword evidence="6 8" id="KW-0472">Membrane</keyword>
<proteinExistence type="inferred from homology"/>
<dbReference type="Pfam" id="PF03773">
    <property type="entry name" value="ArsP_1"/>
    <property type="match status" value="1"/>
</dbReference>
<dbReference type="InterPro" id="IPR005524">
    <property type="entry name" value="DUF318"/>
</dbReference>
<comment type="caution">
    <text evidence="9">The sequence shown here is derived from an EMBL/GenBank/DDBJ whole genome shotgun (WGS) entry which is preliminary data.</text>
</comment>
<protein>
    <submittedName>
        <fullName evidence="9">Permease</fullName>
    </submittedName>
</protein>
<evidence type="ECO:0000256" key="5">
    <source>
        <dbReference type="ARBA" id="ARBA00022989"/>
    </source>
</evidence>
<dbReference type="PANTHER" id="PTHR34184:SF4">
    <property type="entry name" value="UPF0718 PROTEIN YCGR"/>
    <property type="match status" value="1"/>
</dbReference>
<dbReference type="PANTHER" id="PTHR34184">
    <property type="entry name" value="UPF0718 PROTEIN YCGR"/>
    <property type="match status" value="1"/>
</dbReference>
<name>A0ABW3YIK4_9ACTN</name>
<feature type="transmembrane region" description="Helical" evidence="8">
    <location>
        <begin position="74"/>
        <end position="92"/>
    </location>
</feature>
<dbReference type="InterPro" id="IPR052923">
    <property type="entry name" value="UPF0718"/>
</dbReference>
<dbReference type="Proteomes" id="UP001597260">
    <property type="component" value="Unassembled WGS sequence"/>
</dbReference>
<sequence length="385" mass="40368">MTAPDRAAPGRTRTGDEIDWTIPPAGTSTESTPGVRPVRDAPAASTPGGGPVRDTPDPGTPRRRRSGRGWEDRSVEVLAALLILLVIFRGPLGSAISDPRLQTWTTVFVSVMVQAVPFLVFGVVLSAVIAVFVPRSFWARALPRHPALAVPVASCAGVVLPGCECGSVPIAGSLIRRGVTPAAALAFLLAAPAINPIVLAATAVAFPNDPELVAARAGASLIVAMIMGWLWLRLGRADWIRLPYRPELDGQSKGRAFWAAVRHDVVHAGGFLVLGAMAAASINVLVPERWLQTLADNPVLSVLALAVLAVLLSICSEADAFVAASLSQFSLTARLTFLVVGPMVDLKLISMQAGVFGRRFAFRFAPTTFVVAVGVSVGVGALFLS</sequence>
<evidence type="ECO:0000313" key="9">
    <source>
        <dbReference type="EMBL" id="MFD1322913.1"/>
    </source>
</evidence>
<feature type="region of interest" description="Disordered" evidence="7">
    <location>
        <begin position="1"/>
        <end position="69"/>
    </location>
</feature>
<evidence type="ECO:0000256" key="1">
    <source>
        <dbReference type="ARBA" id="ARBA00004651"/>
    </source>
</evidence>
<evidence type="ECO:0000256" key="6">
    <source>
        <dbReference type="ARBA" id="ARBA00023136"/>
    </source>
</evidence>
<gene>
    <name evidence="9" type="ORF">ACFQ4H_17615</name>
</gene>
<comment type="subcellular location">
    <subcellularLocation>
        <location evidence="1">Cell membrane</location>
        <topology evidence="1">Multi-pass membrane protein</topology>
    </subcellularLocation>
</comment>